<evidence type="ECO:0000259" key="9">
    <source>
        <dbReference type="Pfam" id="PF13193"/>
    </source>
</evidence>
<dbReference type="EMBL" id="JAXLPB010000003">
    <property type="protein sequence ID" value="MDY8109412.1"/>
    <property type="molecule type" value="Genomic_DNA"/>
</dbReference>
<dbReference type="CDD" id="cd05936">
    <property type="entry name" value="FC-FACS_FadD_like"/>
    <property type="match status" value="1"/>
</dbReference>
<gene>
    <name evidence="10" type="ORF">U0C82_09695</name>
</gene>
<evidence type="ECO:0000256" key="3">
    <source>
        <dbReference type="ARBA" id="ARBA00022598"/>
    </source>
</evidence>
<comment type="caution">
    <text evidence="10">The sequence shown here is derived from an EMBL/GenBank/DDBJ whole genome shotgun (WGS) entry which is preliminary data.</text>
</comment>
<name>A0ABU5I215_9HYPH</name>
<evidence type="ECO:0000256" key="5">
    <source>
        <dbReference type="ARBA" id="ARBA00026121"/>
    </source>
</evidence>
<dbReference type="InterPro" id="IPR020845">
    <property type="entry name" value="AMP-binding_CS"/>
</dbReference>
<comment type="subcellular location">
    <subcellularLocation>
        <location evidence="1">Membrane</location>
        <topology evidence="1">Peripheral membrane protein</topology>
    </subcellularLocation>
</comment>
<dbReference type="PROSITE" id="PS00455">
    <property type="entry name" value="AMP_BINDING"/>
    <property type="match status" value="1"/>
</dbReference>
<evidence type="ECO:0000256" key="2">
    <source>
        <dbReference type="ARBA" id="ARBA00005005"/>
    </source>
</evidence>
<evidence type="ECO:0000313" key="10">
    <source>
        <dbReference type="EMBL" id="MDY8109412.1"/>
    </source>
</evidence>
<evidence type="ECO:0000256" key="6">
    <source>
        <dbReference type="ARBA" id="ARBA00039545"/>
    </source>
</evidence>
<evidence type="ECO:0000256" key="1">
    <source>
        <dbReference type="ARBA" id="ARBA00004170"/>
    </source>
</evidence>
<dbReference type="Gene3D" id="3.40.50.980">
    <property type="match status" value="2"/>
</dbReference>
<dbReference type="InterPro" id="IPR045851">
    <property type="entry name" value="AMP-bd_C_sf"/>
</dbReference>
<accession>A0ABU5I215</accession>
<evidence type="ECO:0000259" key="8">
    <source>
        <dbReference type="Pfam" id="PF00501"/>
    </source>
</evidence>
<dbReference type="Gene3D" id="3.30.300.30">
    <property type="match status" value="1"/>
</dbReference>
<feature type="domain" description="AMP-dependent synthetase/ligase" evidence="8">
    <location>
        <begin position="30"/>
        <end position="422"/>
    </location>
</feature>
<dbReference type="Pfam" id="PF00501">
    <property type="entry name" value="AMP-binding"/>
    <property type="match status" value="1"/>
</dbReference>
<evidence type="ECO:0000256" key="4">
    <source>
        <dbReference type="ARBA" id="ARBA00023136"/>
    </source>
</evidence>
<organism evidence="10 11">
    <name type="scientific">Fulvimarina uroteuthidis</name>
    <dbReference type="NCBI Taxonomy" id="3098149"/>
    <lineage>
        <taxon>Bacteria</taxon>
        <taxon>Pseudomonadati</taxon>
        <taxon>Pseudomonadota</taxon>
        <taxon>Alphaproteobacteria</taxon>
        <taxon>Hyphomicrobiales</taxon>
        <taxon>Aurantimonadaceae</taxon>
        <taxon>Fulvimarina</taxon>
    </lineage>
</organism>
<evidence type="ECO:0000313" key="11">
    <source>
        <dbReference type="Proteomes" id="UP001294412"/>
    </source>
</evidence>
<dbReference type="InterPro" id="IPR025110">
    <property type="entry name" value="AMP-bd_C"/>
</dbReference>
<reference evidence="10 11" key="1">
    <citation type="submission" date="2023-12" db="EMBL/GenBank/DDBJ databases">
        <title>Description of Novel Strain Fulvimarina sp. 2208YS6-2-32 isolated from Uroteuthis (Photololigo) edulis.</title>
        <authorList>
            <person name="Park J.-S."/>
        </authorList>
    </citation>
    <scope>NUCLEOTIDE SEQUENCE [LARGE SCALE GENOMIC DNA]</scope>
    <source>
        <strain evidence="10 11">2208YS6-2-32</strain>
    </source>
</reference>
<dbReference type="Gene3D" id="2.30.38.10">
    <property type="entry name" value="Luciferase, Domain 3"/>
    <property type="match status" value="1"/>
</dbReference>
<keyword evidence="3" id="KW-0436">Ligase</keyword>
<dbReference type="RefSeq" id="WP_322186904.1">
    <property type="nucleotide sequence ID" value="NZ_JAXLPB010000003.1"/>
</dbReference>
<keyword evidence="4" id="KW-0472">Membrane</keyword>
<proteinExistence type="predicted"/>
<dbReference type="Proteomes" id="UP001294412">
    <property type="component" value="Unassembled WGS sequence"/>
</dbReference>
<dbReference type="InterPro" id="IPR050237">
    <property type="entry name" value="ATP-dep_AMP-bd_enzyme"/>
</dbReference>
<feature type="domain" description="AMP-binding enzyme C-terminal" evidence="9">
    <location>
        <begin position="473"/>
        <end position="547"/>
    </location>
</feature>
<dbReference type="PANTHER" id="PTHR43767">
    <property type="entry name" value="LONG-CHAIN-FATTY-ACID--COA LIGASE"/>
    <property type="match status" value="1"/>
</dbReference>
<comment type="pathway">
    <text evidence="2">Lipid metabolism; fatty acid beta-oxidation.</text>
</comment>
<dbReference type="SUPFAM" id="SSF56801">
    <property type="entry name" value="Acetyl-CoA synthetase-like"/>
    <property type="match status" value="1"/>
</dbReference>
<dbReference type="InterPro" id="IPR000873">
    <property type="entry name" value="AMP-dep_synth/lig_dom"/>
</dbReference>
<evidence type="ECO:0000256" key="7">
    <source>
        <dbReference type="ARBA" id="ARBA00042773"/>
    </source>
</evidence>
<dbReference type="Pfam" id="PF13193">
    <property type="entry name" value="AMP-binding_C"/>
    <property type="match status" value="1"/>
</dbReference>
<sequence>MTAPWLHQYQDGVPHEMPEHPYGSLTDLLDEAFERHGGKNAYTLMGATMDFATLDETSRAFAAYLQSIGLKKGDRIALMMPNVLAYPVAVAGALRAGLVVVNTNPLYTVPELIHQMKDSGAKAIVVLENMAKTVESARPNTSLDHVIVTAIGDLQGTVKRFVTNLVVRKIKKMVPAYSLPDAVSFMDALKKGRTVPFKPVRQSLEEVAVLQYTGGTTGVSKGAALTHGNIISNVLQVELWFGPALSKIKPGETLTMVCALPLYHIFGFSVNMMLCMRMGGSNILIPNPRDLPALLKTLKGQTFHAFPGVNTLFGAIARHPDSRTVDWSPLVLSVGGGMAVQKKTAEMWEALTGTSICEGYGLSETAPVASANHTRDTKYTGTVGLPLPGTQMAILSEDGDKLPQGEIGEIAIKGPQVMAGYWQRPDETRKVMTPDGFFKTGDIGLMDENGWFKIVDRKKDMINVSGFNVYPNEIEDVVSCMPGIVEAAAVSTPDESSGEAVKLVLVRDDPSVDEAAVKAYCREHLTGYKRPRIVEFRDELPKTNVGKVLRRELRG</sequence>
<protein>
    <recommendedName>
        <fullName evidence="6">Long-chain-fatty-acid--CoA ligase</fullName>
        <ecNumber evidence="5">6.2.1.3</ecNumber>
    </recommendedName>
    <alternativeName>
        <fullName evidence="7">Long-chain acyl-CoA synthetase</fullName>
    </alternativeName>
</protein>
<dbReference type="EC" id="6.2.1.3" evidence="5"/>
<keyword evidence="11" id="KW-1185">Reference proteome</keyword>
<dbReference type="PANTHER" id="PTHR43767:SF8">
    <property type="entry name" value="LONG-CHAIN-FATTY-ACID--COA LIGASE"/>
    <property type="match status" value="1"/>
</dbReference>